<name>A0A381TGF1_9ZZZZ</name>
<keyword evidence="1" id="KW-0472">Membrane</keyword>
<gene>
    <name evidence="2" type="ORF">METZ01_LOCUS67994</name>
</gene>
<protein>
    <submittedName>
        <fullName evidence="2">Uncharacterized protein</fullName>
    </submittedName>
</protein>
<reference evidence="2" key="1">
    <citation type="submission" date="2018-05" db="EMBL/GenBank/DDBJ databases">
        <authorList>
            <person name="Lanie J.A."/>
            <person name="Ng W.-L."/>
            <person name="Kazmierczak K.M."/>
            <person name="Andrzejewski T.M."/>
            <person name="Davidsen T.M."/>
            <person name="Wayne K.J."/>
            <person name="Tettelin H."/>
            <person name="Glass J.I."/>
            <person name="Rusch D."/>
            <person name="Podicherti R."/>
            <person name="Tsui H.-C.T."/>
            <person name="Winkler M.E."/>
        </authorList>
    </citation>
    <scope>NUCLEOTIDE SEQUENCE</scope>
</reference>
<proteinExistence type="predicted"/>
<dbReference type="EMBL" id="UINC01004548">
    <property type="protein sequence ID" value="SVA15140.1"/>
    <property type="molecule type" value="Genomic_DNA"/>
</dbReference>
<evidence type="ECO:0000313" key="2">
    <source>
        <dbReference type="EMBL" id="SVA15140.1"/>
    </source>
</evidence>
<feature type="transmembrane region" description="Helical" evidence="1">
    <location>
        <begin position="6"/>
        <end position="22"/>
    </location>
</feature>
<feature type="non-terminal residue" evidence="2">
    <location>
        <position position="1"/>
    </location>
</feature>
<keyword evidence="1" id="KW-0812">Transmembrane</keyword>
<organism evidence="2">
    <name type="scientific">marine metagenome</name>
    <dbReference type="NCBI Taxonomy" id="408172"/>
    <lineage>
        <taxon>unclassified sequences</taxon>
        <taxon>metagenomes</taxon>
        <taxon>ecological metagenomes</taxon>
    </lineage>
</organism>
<dbReference type="AlphaFoldDB" id="A0A381TGF1"/>
<keyword evidence="1" id="KW-1133">Transmembrane helix</keyword>
<evidence type="ECO:0000256" key="1">
    <source>
        <dbReference type="SAM" id="Phobius"/>
    </source>
</evidence>
<accession>A0A381TGF1</accession>
<sequence>VDGFIIGLLSIVSLLVLIVNLTHDWHCSTFVIDCLQFWK</sequence>